<dbReference type="Proteomes" id="UP000295509">
    <property type="component" value="Unassembled WGS sequence"/>
</dbReference>
<reference evidence="3 4" key="1">
    <citation type="submission" date="2019-03" db="EMBL/GenBank/DDBJ databases">
        <title>Genomic Encyclopedia of Type Strains, Phase III (KMG-III): the genomes of soil and plant-associated and newly described type strains.</title>
        <authorList>
            <person name="Whitman W."/>
        </authorList>
    </citation>
    <scope>NUCLEOTIDE SEQUENCE [LARGE SCALE GENOMIC DNA]</scope>
    <source>
        <strain evidence="3 4">LMG 29544</strain>
    </source>
</reference>
<evidence type="ECO:0000313" key="3">
    <source>
        <dbReference type="EMBL" id="TDY51453.1"/>
    </source>
</evidence>
<dbReference type="RefSeq" id="WP_134191802.1">
    <property type="nucleotide sequence ID" value="NZ_JBHLUW010000046.1"/>
</dbReference>
<name>A0A4R8LUK1_9BURK</name>
<evidence type="ECO:0000259" key="2">
    <source>
        <dbReference type="Pfam" id="PF14331"/>
    </source>
</evidence>
<keyword evidence="4" id="KW-1185">Reference proteome</keyword>
<accession>A0A4R8LUK1</accession>
<dbReference type="PANTHER" id="PTHR36153:SF1">
    <property type="entry name" value="TYPE VI SECRETION SYSTEM COMPONENT TSSM1"/>
    <property type="match status" value="1"/>
</dbReference>
<organism evidence="3 4">
    <name type="scientific">Paraburkholderia rhizosphaerae</name>
    <dbReference type="NCBI Taxonomy" id="480658"/>
    <lineage>
        <taxon>Bacteria</taxon>
        <taxon>Pseudomonadati</taxon>
        <taxon>Pseudomonadota</taxon>
        <taxon>Betaproteobacteria</taxon>
        <taxon>Burkholderiales</taxon>
        <taxon>Burkholderiaceae</taxon>
        <taxon>Paraburkholderia</taxon>
    </lineage>
</organism>
<dbReference type="InterPro" id="IPR053156">
    <property type="entry name" value="T6SS_TssM-like"/>
</dbReference>
<evidence type="ECO:0000256" key="1">
    <source>
        <dbReference type="SAM" id="Phobius"/>
    </source>
</evidence>
<dbReference type="InterPro" id="IPR025743">
    <property type="entry name" value="TssM1_N"/>
</dbReference>
<keyword evidence="1" id="KW-0812">Transmembrane</keyword>
<feature type="transmembrane region" description="Helical" evidence="1">
    <location>
        <begin position="6"/>
        <end position="30"/>
    </location>
</feature>
<sequence length="1417" mass="152208">MLTSNLFLLSIAVLTVVVCIVLGVVLYFALHGSHGKPAAERKIVRLRADTLRSTFRQAVELIEGNIASRAERYNIPWIMVLDEGDDPHPLPVAQAGVASVLSSEAASPAATSGISWHFFDRGVVIDIKAMYLGSPEDDGDEKPWDEFLGLCRNYRQQRPFDSVVITVPAALLLAEDTDAQLELVRRAKLAHRRLWLAQNRFAMRFAVYVVITGCETLPGFAGFARALPEPMRASMLGWSSPFDLSTTYQSAWVDTAMASIERAVSDTSAELFALDTGTIDAGALLLLPARIDAMRAQLQIYIDELLRPSAYHEPFFFRGIYLTGDSSEFAQWTVEPSSAGYRDGALVPAGGEFAAADGAGDPVAADAAMPLVPYAGGAAALLGDAAGAPLEAERREPGGPLNELMRQPAFLRDLFDKKIFLEYGLARPSRSQHLTRPLVNRALRWGSYALLGVWGVGIVVATVQLSHRNGELVAALGALQRDAQDQAMAARRGQDLTADWYRGKALALIALNQHLRADPLWTVFLPGSWPIVDDLDQRVNSRFDQAFGEIALTALQREMFARVSKLTGTARDPSTGQLIVGDDCAAPALPRADSMRSDTLSIDELPEMRSLQQYVNGVDQFDAALQALQSLQRPSPDNADALRLVVRYALGAELQGNVASTLRYFYRDTDAKSEYRSDLGSGLAVAQLREALRCTLERGALRLNQRLFAANPLLVSEQSITEHLRTLSGADAGASGFAQVSAAYRSVVAGIDAQQDLLASGRSGWIRQTQFAPGAAYERMLARVAQNRLLGDDLAASVRARDDSAFQAFRAGLAQRFGGPDSGIVWVDKERRYAVSPSRLALRDGINALLSQPFMVQPRDLPLPTLPAGSVIVWDTAQLDQALALGDVRKRYFSDGLTKLPALIQPSVEQTLDAQFARLVLDQTAAAATPTPADADADSAAAFDAARARLARIKGLLTDMGALTQAADLDSVVSRDALERLRLVDAELTRAELYATRQNAGFDGIPNARPTVLAAFGVADVASLGPYLAQQSARALALGSEAAVYLAALDPVDAAAPLAQRWRAIERDLDRYKLKNPNSSLLMLEQFVIAAADAGSAGCGAKFPPRPSASGADDYFATLHTRLYSTLLARCHQGYADELRVQWASFSDAFNQSVAARAPFIGAAGAGVTGGAGAAGATGAVGDGVTADFGELGQVLKRYERVSVTFRDAGAGGATGDAIAVRRFIDNFDKVKTLLSPLYPTDDGGPSGYDVNVEFRANRTGEIAANQVIAWTLSIGAQSLSMGDTPSHPLHWDYGMPVTLTLRFAKDSPLTALADPRQRAFSTDGRVLTWQFSDPWALITFIGAERVPDTGPRADSSALLLKLDFPLGTASPADVGLLPAQAHGRAFVRVTLTPAGKKNPLPWPGSFPARAPDWTAL</sequence>
<comment type="caution">
    <text evidence="3">The sequence shown here is derived from an EMBL/GenBank/DDBJ whole genome shotgun (WGS) entry which is preliminary data.</text>
</comment>
<dbReference type="EMBL" id="SORE01000007">
    <property type="protein sequence ID" value="TDY51453.1"/>
    <property type="molecule type" value="Genomic_DNA"/>
</dbReference>
<feature type="domain" description="Type VI secretion system component TssM1 N-terminal" evidence="2">
    <location>
        <begin position="139"/>
        <end position="445"/>
    </location>
</feature>
<dbReference type="OrthoDB" id="9758229at2"/>
<proteinExistence type="predicted"/>
<protein>
    <submittedName>
        <fullName evidence="3">Type VI secretion system protein ImpL</fullName>
    </submittedName>
</protein>
<gene>
    <name evidence="3" type="ORF">BX592_10721</name>
</gene>
<evidence type="ECO:0000313" key="4">
    <source>
        <dbReference type="Proteomes" id="UP000295509"/>
    </source>
</evidence>
<dbReference type="Pfam" id="PF14331">
    <property type="entry name" value="IcmF-related_N"/>
    <property type="match status" value="1"/>
</dbReference>
<keyword evidence="1" id="KW-1133">Transmembrane helix</keyword>
<keyword evidence="1" id="KW-0472">Membrane</keyword>
<dbReference type="PANTHER" id="PTHR36153">
    <property type="entry name" value="INNER MEMBRANE PROTEIN-RELATED"/>
    <property type="match status" value="1"/>
</dbReference>